<reference evidence="5" key="1">
    <citation type="journal article" date="2020" name="Nature">
        <title>Giant virus diversity and host interactions through global metagenomics.</title>
        <authorList>
            <person name="Schulz F."/>
            <person name="Roux S."/>
            <person name="Paez-Espino D."/>
            <person name="Jungbluth S."/>
            <person name="Walsh D.A."/>
            <person name="Denef V.J."/>
            <person name="McMahon K.D."/>
            <person name="Konstantinidis K.T."/>
            <person name="Eloe-Fadrosh E.A."/>
            <person name="Kyrpides N.C."/>
            <person name="Woyke T."/>
        </authorList>
    </citation>
    <scope>NUCLEOTIDE SEQUENCE</scope>
    <source>
        <strain evidence="5">GVMAG-S-3300012919-55</strain>
    </source>
</reference>
<dbReference type="Gene3D" id="1.10.510.10">
    <property type="entry name" value="Transferase(Phosphotransferase) domain 1"/>
    <property type="match status" value="1"/>
</dbReference>
<accession>A0A6C0KKY7</accession>
<dbReference type="GO" id="GO:0004674">
    <property type="term" value="F:protein serine/threonine kinase activity"/>
    <property type="evidence" value="ECO:0007669"/>
    <property type="project" value="UniProtKB-EC"/>
</dbReference>
<dbReference type="PROSITE" id="PS50011">
    <property type="entry name" value="PROTEIN_KINASE_DOM"/>
    <property type="match status" value="1"/>
</dbReference>
<sequence>MLKGLSLFCIMLINGKYKPVCMIGQGTYSRVYKARHIEKNYDVAIKMSLKDNSISATLIQHEINMYLILKKNKISNIVGIKAFGIFEDCPFLIMEYLPYGIEEYMASCLPDTQDKLINKMFSLLSLLHNHDIVHRDIKPDNFMISSKGTLYLIDLGLACVYDDCSKKNKNIIGTPLFCSYRIHQPSFHYEARDDNLSLFYVIFYILSGGDLPWKSLCIKDNVKKSEITALLKEHTHYGDYYNKYNNACLQKWVKQYEHKCIQIQD</sequence>
<evidence type="ECO:0000256" key="2">
    <source>
        <dbReference type="ARBA" id="ARBA00022741"/>
    </source>
</evidence>
<evidence type="ECO:0000256" key="1">
    <source>
        <dbReference type="ARBA" id="ARBA00012513"/>
    </source>
</evidence>
<keyword evidence="3" id="KW-0067">ATP-binding</keyword>
<dbReference type="SMART" id="SM00220">
    <property type="entry name" value="S_TKc"/>
    <property type="match status" value="1"/>
</dbReference>
<name>A0A6C0KKY7_9ZZZZ</name>
<feature type="domain" description="Protein kinase" evidence="4">
    <location>
        <begin position="17"/>
        <end position="265"/>
    </location>
</feature>
<dbReference type="InterPro" id="IPR011009">
    <property type="entry name" value="Kinase-like_dom_sf"/>
</dbReference>
<keyword evidence="2" id="KW-0547">Nucleotide-binding</keyword>
<evidence type="ECO:0000313" key="5">
    <source>
        <dbReference type="EMBL" id="QHU17826.1"/>
    </source>
</evidence>
<evidence type="ECO:0000259" key="4">
    <source>
        <dbReference type="PROSITE" id="PS50011"/>
    </source>
</evidence>
<proteinExistence type="predicted"/>
<dbReference type="PANTHER" id="PTHR11909">
    <property type="entry name" value="CASEIN KINASE-RELATED"/>
    <property type="match status" value="1"/>
</dbReference>
<dbReference type="EMBL" id="MN740918">
    <property type="protein sequence ID" value="QHU17826.1"/>
    <property type="molecule type" value="Genomic_DNA"/>
</dbReference>
<dbReference type="GO" id="GO:0005524">
    <property type="term" value="F:ATP binding"/>
    <property type="evidence" value="ECO:0007669"/>
    <property type="project" value="UniProtKB-KW"/>
</dbReference>
<dbReference type="SUPFAM" id="SSF56112">
    <property type="entry name" value="Protein kinase-like (PK-like)"/>
    <property type="match status" value="1"/>
</dbReference>
<dbReference type="InterPro" id="IPR050235">
    <property type="entry name" value="CK1_Ser-Thr_kinase"/>
</dbReference>
<dbReference type="PROSITE" id="PS00107">
    <property type="entry name" value="PROTEIN_KINASE_ATP"/>
    <property type="match status" value="1"/>
</dbReference>
<dbReference type="Gene3D" id="3.30.200.20">
    <property type="entry name" value="Phosphorylase Kinase, domain 1"/>
    <property type="match status" value="1"/>
</dbReference>
<dbReference type="Pfam" id="PF00069">
    <property type="entry name" value="Pkinase"/>
    <property type="match status" value="1"/>
</dbReference>
<dbReference type="EC" id="2.7.11.1" evidence="1"/>
<dbReference type="InterPro" id="IPR000719">
    <property type="entry name" value="Prot_kinase_dom"/>
</dbReference>
<dbReference type="InterPro" id="IPR017441">
    <property type="entry name" value="Protein_kinase_ATP_BS"/>
</dbReference>
<organism evidence="5">
    <name type="scientific">viral metagenome</name>
    <dbReference type="NCBI Taxonomy" id="1070528"/>
    <lineage>
        <taxon>unclassified sequences</taxon>
        <taxon>metagenomes</taxon>
        <taxon>organismal metagenomes</taxon>
    </lineage>
</organism>
<dbReference type="PROSITE" id="PS00108">
    <property type="entry name" value="PROTEIN_KINASE_ST"/>
    <property type="match status" value="1"/>
</dbReference>
<protein>
    <recommendedName>
        <fullName evidence="1">non-specific serine/threonine protein kinase</fullName>
        <ecNumber evidence="1">2.7.11.1</ecNumber>
    </recommendedName>
</protein>
<dbReference type="InterPro" id="IPR008271">
    <property type="entry name" value="Ser/Thr_kinase_AS"/>
</dbReference>
<evidence type="ECO:0000256" key="3">
    <source>
        <dbReference type="ARBA" id="ARBA00022840"/>
    </source>
</evidence>
<dbReference type="AlphaFoldDB" id="A0A6C0KKY7"/>